<evidence type="ECO:0000259" key="4">
    <source>
        <dbReference type="PROSITE" id="PS51279"/>
    </source>
</evidence>
<reference evidence="6" key="4">
    <citation type="submission" date="2024-02" db="EMBL/GenBank/DDBJ databases">
        <title>Comparative genomics of Cryptococcus and Kwoniella reveals pathogenesis evolution and contrasting modes of karyotype evolution via chromosome fusion or intercentromeric recombination.</title>
        <authorList>
            <person name="Coelho M.A."/>
            <person name="David-Palma M."/>
            <person name="Shea T."/>
            <person name="Bowers K."/>
            <person name="McGinley-Smith S."/>
            <person name="Mohammad A.W."/>
            <person name="Gnirke A."/>
            <person name="Yurkov A.M."/>
            <person name="Nowrousian M."/>
            <person name="Sun S."/>
            <person name="Cuomo C.A."/>
            <person name="Heitman J."/>
        </authorList>
    </citation>
    <scope>NUCLEOTIDE SEQUENCE</scope>
    <source>
        <strain evidence="6">CBS 10737</strain>
    </source>
</reference>
<feature type="region of interest" description="Disordered" evidence="3">
    <location>
        <begin position="195"/>
        <end position="228"/>
    </location>
</feature>
<feature type="compositionally biased region" description="Basic and acidic residues" evidence="3">
    <location>
        <begin position="68"/>
        <end position="79"/>
    </location>
</feature>
<evidence type="ECO:0000313" key="7">
    <source>
        <dbReference type="Proteomes" id="UP000094020"/>
    </source>
</evidence>
<protein>
    <recommendedName>
        <fullName evidence="2">SWR1-complex protein 5</fullName>
    </recommendedName>
</protein>
<dbReference type="EMBL" id="CP144521">
    <property type="protein sequence ID" value="WWC68963.1"/>
    <property type="molecule type" value="Genomic_DNA"/>
</dbReference>
<evidence type="ECO:0000256" key="3">
    <source>
        <dbReference type="SAM" id="MobiDB-lite"/>
    </source>
</evidence>
<evidence type="ECO:0000313" key="5">
    <source>
        <dbReference type="EMBL" id="OCF51183.1"/>
    </source>
</evidence>
<dbReference type="PANTHER" id="PTHR48407">
    <property type="entry name" value="CRANIOFACIAL DEVELOPMENT PROTEIN 1"/>
    <property type="match status" value="1"/>
</dbReference>
<dbReference type="GO" id="GO:0000812">
    <property type="term" value="C:Swr1 complex"/>
    <property type="evidence" value="ECO:0007669"/>
    <property type="project" value="TreeGrafter"/>
</dbReference>
<evidence type="ECO:0000256" key="2">
    <source>
        <dbReference type="ARBA" id="ARBA00019138"/>
    </source>
</evidence>
<dbReference type="Pfam" id="PF07572">
    <property type="entry name" value="BCNT"/>
    <property type="match status" value="1"/>
</dbReference>
<dbReference type="PANTHER" id="PTHR48407:SF1">
    <property type="entry name" value="CRANIOFACIAL DEVELOPMENT PROTEIN 1"/>
    <property type="match status" value="1"/>
</dbReference>
<accession>A0A1B9I6N7</accession>
<organism evidence="5">
    <name type="scientific">Kwoniella pini CBS 10737</name>
    <dbReference type="NCBI Taxonomy" id="1296096"/>
    <lineage>
        <taxon>Eukaryota</taxon>
        <taxon>Fungi</taxon>
        <taxon>Dikarya</taxon>
        <taxon>Basidiomycota</taxon>
        <taxon>Agaricomycotina</taxon>
        <taxon>Tremellomycetes</taxon>
        <taxon>Tremellales</taxon>
        <taxon>Cryptococcaceae</taxon>
        <taxon>Kwoniella</taxon>
    </lineage>
</organism>
<name>A0A1B9I6N7_9TREE</name>
<comment type="similarity">
    <text evidence="1">Belongs to the SWC5 family.</text>
</comment>
<dbReference type="KEGG" id="kpin:30171618"/>
<reference evidence="5" key="3">
    <citation type="submission" date="2016-07" db="EMBL/GenBank/DDBJ databases">
        <title>Evolution of pathogenesis and genome organization in the Tremellales.</title>
        <authorList>
            <person name="Cuomo C."/>
            <person name="Litvintseva A."/>
            <person name="Heitman J."/>
            <person name="Chen Y."/>
            <person name="Sun S."/>
            <person name="Springer D."/>
            <person name="Dromer F."/>
            <person name="Young S."/>
            <person name="Zeng Q."/>
            <person name="Chapman S."/>
            <person name="Gujja S."/>
            <person name="Saif S."/>
            <person name="Birren B."/>
        </authorList>
    </citation>
    <scope>NUCLEOTIDE SEQUENCE</scope>
    <source>
        <strain evidence="5">CBS 10737</strain>
    </source>
</reference>
<evidence type="ECO:0000313" key="6">
    <source>
        <dbReference type="EMBL" id="WWC68963.1"/>
    </source>
</evidence>
<dbReference type="AlphaFoldDB" id="A0A1B9I6N7"/>
<dbReference type="InterPro" id="IPR027124">
    <property type="entry name" value="Swc5/CFDP1/2"/>
</dbReference>
<dbReference type="PROSITE" id="PS51279">
    <property type="entry name" value="BCNT_C"/>
    <property type="match status" value="1"/>
</dbReference>
<dbReference type="Proteomes" id="UP000094020">
    <property type="component" value="Chromosome 3"/>
</dbReference>
<feature type="compositionally biased region" description="Low complexity" evidence="3">
    <location>
        <begin position="195"/>
        <end position="204"/>
    </location>
</feature>
<dbReference type="STRING" id="1296096.A0A1B9I6N7"/>
<proteinExistence type="inferred from homology"/>
<dbReference type="RefSeq" id="XP_019012402.1">
    <property type="nucleotide sequence ID" value="XM_019154999.1"/>
</dbReference>
<gene>
    <name evidence="5" type="ORF">I206_03249</name>
    <name evidence="6" type="ORF">I206_102899</name>
</gene>
<evidence type="ECO:0000256" key="1">
    <source>
        <dbReference type="ARBA" id="ARBA00010465"/>
    </source>
</evidence>
<dbReference type="InterPro" id="IPR011421">
    <property type="entry name" value="BCNT-C"/>
</dbReference>
<sequence length="299" mass="33938">MSTLATADLGSDSENDGDFIPKSPIKRKSKSKNTDKRKIKKIKLSNEGEDESDSDSMTSSSESEIENEESRESVDEKVQLDLVEERKRKAREEFEKMKFELNNSGGSNSNSGKTKEIIEMIEIKRARRFAGETIYEIVKIRKDDPEAINYLTKQQKEIDIKENDGSQNGEINEMDLINKIDPAISITSNNQSSSIIDNNESIKSPKPSLENINPRSKVGQPIRKKPRQSLEAMSAALDKGKKMTTLEKSQLDWKSHTKSIKGLNDELNLNRKNGTGYLDKKDFLNRVDERRSSAFEMKK</sequence>
<feature type="compositionally biased region" description="Basic residues" evidence="3">
    <location>
        <begin position="24"/>
        <end position="43"/>
    </location>
</feature>
<keyword evidence="7" id="KW-1185">Reference proteome</keyword>
<reference evidence="6" key="2">
    <citation type="submission" date="2013-07" db="EMBL/GenBank/DDBJ databases">
        <authorList>
            <consortium name="The Broad Institute Genome Sequencing Platform"/>
            <person name="Cuomo C."/>
            <person name="Litvintseva A."/>
            <person name="Chen Y."/>
            <person name="Heitman J."/>
            <person name="Sun S."/>
            <person name="Springer D."/>
            <person name="Dromer F."/>
            <person name="Young S.K."/>
            <person name="Zeng Q."/>
            <person name="Gargeya S."/>
            <person name="Fitzgerald M."/>
            <person name="Abouelleil A."/>
            <person name="Alvarado L."/>
            <person name="Berlin A.M."/>
            <person name="Chapman S.B."/>
            <person name="Dewar J."/>
            <person name="Goldberg J."/>
            <person name="Griggs A."/>
            <person name="Gujja S."/>
            <person name="Hansen M."/>
            <person name="Howarth C."/>
            <person name="Imamovic A."/>
            <person name="Larimer J."/>
            <person name="McCowan C."/>
            <person name="Murphy C."/>
            <person name="Pearson M."/>
            <person name="Priest M."/>
            <person name="Roberts A."/>
            <person name="Saif S."/>
            <person name="Shea T."/>
            <person name="Sykes S."/>
            <person name="Wortman J."/>
            <person name="Nusbaum C."/>
            <person name="Birren B."/>
        </authorList>
    </citation>
    <scope>NUCLEOTIDE SEQUENCE</scope>
    <source>
        <strain evidence="6">CBS 10737</strain>
    </source>
</reference>
<dbReference type="OrthoDB" id="2565071at2759"/>
<reference evidence="5" key="1">
    <citation type="submission" date="2013-07" db="EMBL/GenBank/DDBJ databases">
        <title>The Genome Sequence of Cryptococcus pinus CBS10737.</title>
        <authorList>
            <consortium name="The Broad Institute Genome Sequencing Platform"/>
            <person name="Cuomo C."/>
            <person name="Litvintseva A."/>
            <person name="Chen Y."/>
            <person name="Heitman J."/>
            <person name="Sun S."/>
            <person name="Springer D."/>
            <person name="Dromer F."/>
            <person name="Young S.K."/>
            <person name="Zeng Q."/>
            <person name="Gargeya S."/>
            <person name="Fitzgerald M."/>
            <person name="Abouelleil A."/>
            <person name="Alvarado L."/>
            <person name="Berlin A.M."/>
            <person name="Chapman S.B."/>
            <person name="Dewar J."/>
            <person name="Goldberg J."/>
            <person name="Griggs A."/>
            <person name="Gujja S."/>
            <person name="Hansen M."/>
            <person name="Howarth C."/>
            <person name="Imamovic A."/>
            <person name="Larimer J."/>
            <person name="McCowan C."/>
            <person name="Murphy C."/>
            <person name="Pearson M."/>
            <person name="Priest M."/>
            <person name="Roberts A."/>
            <person name="Saif S."/>
            <person name="Shea T."/>
            <person name="Sykes S."/>
            <person name="Wortman J."/>
            <person name="Nusbaum C."/>
            <person name="Birren B."/>
        </authorList>
    </citation>
    <scope>NUCLEOTIDE SEQUENCE [LARGE SCALE GENOMIC DNA]</scope>
    <source>
        <strain evidence="5">CBS 10737</strain>
    </source>
</reference>
<dbReference type="GeneID" id="30171618"/>
<feature type="domain" description="BCNT-C" evidence="4">
    <location>
        <begin position="223"/>
        <end position="299"/>
    </location>
</feature>
<feature type="region of interest" description="Disordered" evidence="3">
    <location>
        <begin position="1"/>
        <end position="79"/>
    </location>
</feature>
<dbReference type="EMBL" id="KI894009">
    <property type="protein sequence ID" value="OCF51183.1"/>
    <property type="molecule type" value="Genomic_DNA"/>
</dbReference>